<dbReference type="Proteomes" id="UP000008783">
    <property type="component" value="Unassembled WGS sequence"/>
</dbReference>
<evidence type="ECO:0000256" key="1">
    <source>
        <dbReference type="SAM" id="MobiDB-lite"/>
    </source>
</evidence>
<name>E3KRI1_PUCGT</name>
<accession>E3KRI1</accession>
<evidence type="ECO:0000313" key="3">
    <source>
        <dbReference type="Proteomes" id="UP000008783"/>
    </source>
</evidence>
<feature type="region of interest" description="Disordered" evidence="1">
    <location>
        <begin position="533"/>
        <end position="555"/>
    </location>
</feature>
<dbReference type="PANTHER" id="PTHR33246">
    <property type="entry name" value="CCHC-TYPE DOMAIN-CONTAINING PROTEIN"/>
    <property type="match status" value="1"/>
</dbReference>
<feature type="compositionally biased region" description="Low complexity" evidence="1">
    <location>
        <begin position="533"/>
        <end position="552"/>
    </location>
</feature>
<dbReference type="RefSeq" id="XP_003331325.2">
    <property type="nucleotide sequence ID" value="XM_003331277.2"/>
</dbReference>
<dbReference type="Pfam" id="PF14223">
    <property type="entry name" value="Retrotran_gag_2"/>
    <property type="match status" value="1"/>
</dbReference>
<dbReference type="KEGG" id="pgr:PGTG_12647"/>
<dbReference type="STRING" id="418459.E3KRI1"/>
<keyword evidence="3" id="KW-1185">Reference proteome</keyword>
<reference key="1">
    <citation type="submission" date="2007-01" db="EMBL/GenBank/DDBJ databases">
        <title>The Genome Sequence of Puccinia graminis f. sp. tritici Strain CRL 75-36-700-3.</title>
        <authorList>
            <consortium name="The Broad Institute Genome Sequencing Platform"/>
            <person name="Birren B."/>
            <person name="Lander E."/>
            <person name="Galagan J."/>
            <person name="Nusbaum C."/>
            <person name="Devon K."/>
            <person name="Cuomo C."/>
            <person name="Jaffe D."/>
            <person name="Butler J."/>
            <person name="Alvarez P."/>
            <person name="Gnerre S."/>
            <person name="Grabherr M."/>
            <person name="Mauceli E."/>
            <person name="Brockman W."/>
            <person name="Young S."/>
            <person name="LaButti K."/>
            <person name="Sykes S."/>
            <person name="DeCaprio D."/>
            <person name="Crawford M."/>
            <person name="Koehrsen M."/>
            <person name="Engels R."/>
            <person name="Montgomery P."/>
            <person name="Pearson M."/>
            <person name="Howarth C."/>
            <person name="Larson L."/>
            <person name="White J."/>
            <person name="Zeng Q."/>
            <person name="Kodira C."/>
            <person name="Yandava C."/>
            <person name="Alvarado L."/>
            <person name="O'Leary S."/>
            <person name="Szabo L."/>
            <person name="Dean R."/>
            <person name="Schein J."/>
        </authorList>
    </citation>
    <scope>NUCLEOTIDE SEQUENCE</scope>
    <source>
        <strain>CRL 75-36-700-3</strain>
    </source>
</reference>
<dbReference type="OrthoDB" id="2507040at2759"/>
<evidence type="ECO:0000313" key="2">
    <source>
        <dbReference type="EMBL" id="EFP86906.2"/>
    </source>
</evidence>
<dbReference type="EMBL" id="DS178303">
    <property type="protein sequence ID" value="EFP86906.2"/>
    <property type="molecule type" value="Genomic_DNA"/>
</dbReference>
<protein>
    <submittedName>
        <fullName evidence="2">Uncharacterized protein</fullName>
    </submittedName>
</protein>
<dbReference type="InParanoid" id="E3KRI1"/>
<gene>
    <name evidence="2" type="ORF">PGTG_12647</name>
</gene>
<dbReference type="VEuPathDB" id="FungiDB:PGTG_12647"/>
<organism evidence="2 3">
    <name type="scientific">Puccinia graminis f. sp. tritici (strain CRL 75-36-700-3 / race SCCL)</name>
    <name type="common">Black stem rust fungus</name>
    <dbReference type="NCBI Taxonomy" id="418459"/>
    <lineage>
        <taxon>Eukaryota</taxon>
        <taxon>Fungi</taxon>
        <taxon>Dikarya</taxon>
        <taxon>Basidiomycota</taxon>
        <taxon>Pucciniomycotina</taxon>
        <taxon>Pucciniomycetes</taxon>
        <taxon>Pucciniales</taxon>
        <taxon>Pucciniaceae</taxon>
        <taxon>Puccinia</taxon>
    </lineage>
</organism>
<dbReference type="AlphaFoldDB" id="E3KRI1"/>
<sequence>MDDNPELFEQSNEDPSPAEVTAARPILALNQVASPINNHLSTEILENPSSASAPAVTVCQPLICYYCHCKGQRMAHCHALQKDKEKRLVDQKGHNYFLPSGAWIPFDPVRPIHSVVTAFQASSRSAPPFPAPYWMSCGALQPWYPTNKPIPCAAPLVSESYHCHLICKSLNIESSQPKVLSSDPPSPKCLAKFIKEANSVLNKIINLMVPGFSTSSLDNVHLPKSQIPERTKARKVIPRRHNGVKSISSGYEHQLCLTLLKSISFLSLALKSNYHWTDNLLGSSVMPGNNSTTTGGDSSADLNNASNLNVSGIVQLKPQGSDSNYLDWSFVVLFHLQSLNLSYVLEPVNIKERSAAYIKDSVSVSSFIAQTVHPSNLCFIRSHGSDAAGMWSSLSEAHQDFLSGGRMHWLCQLVVSRLVSNDIDTHIESMAVCAERLNSLVTADKPLTLDDIYLTALLTSLTDDWLPCVSLLMNEDSIPSSRIVSALKAESLRRKAWRKDDVLNAARVLSEHKSSRSVTNDHDSCRSNASMDTNCPSTNSCSSHPSSPTKPSVKAGQATVVELGYESYNEESDFSIPEHAGNTVVHDSPPASPESAFLADASIDSGCSISMTPDVSAVICARPDSTIVRLADSSKVSATLKGSTSLPLSTDKEVPAVMSCGGLELGTLHM</sequence>
<proteinExistence type="predicted"/>
<dbReference type="GeneID" id="10541658"/>
<dbReference type="HOGENOM" id="CLU_410004_0_0_1"/>
<dbReference type="PANTHER" id="PTHR33246:SF51">
    <property type="entry name" value="MYB_SANT-LIKE DOMAIN-CONTAINING PROTEIN"/>
    <property type="match status" value="1"/>
</dbReference>
<reference evidence="3" key="2">
    <citation type="journal article" date="2011" name="Proc. Natl. Acad. Sci. U.S.A.">
        <title>Obligate biotrophy features unraveled by the genomic analysis of rust fungi.</title>
        <authorList>
            <person name="Duplessis S."/>
            <person name="Cuomo C.A."/>
            <person name="Lin Y.-C."/>
            <person name="Aerts A."/>
            <person name="Tisserant E."/>
            <person name="Veneault-Fourrey C."/>
            <person name="Joly D.L."/>
            <person name="Hacquard S."/>
            <person name="Amselem J."/>
            <person name="Cantarel B.L."/>
            <person name="Chiu R."/>
            <person name="Coutinho P.M."/>
            <person name="Feau N."/>
            <person name="Field M."/>
            <person name="Frey P."/>
            <person name="Gelhaye E."/>
            <person name="Goldberg J."/>
            <person name="Grabherr M.G."/>
            <person name="Kodira C.D."/>
            <person name="Kohler A."/>
            <person name="Kuees U."/>
            <person name="Lindquist E.A."/>
            <person name="Lucas S.M."/>
            <person name="Mago R."/>
            <person name="Mauceli E."/>
            <person name="Morin E."/>
            <person name="Murat C."/>
            <person name="Pangilinan J.L."/>
            <person name="Park R."/>
            <person name="Pearson M."/>
            <person name="Quesneville H."/>
            <person name="Rouhier N."/>
            <person name="Sakthikumar S."/>
            <person name="Salamov A.A."/>
            <person name="Schmutz J."/>
            <person name="Selles B."/>
            <person name="Shapiro H."/>
            <person name="Tanguay P."/>
            <person name="Tuskan G.A."/>
            <person name="Henrissat B."/>
            <person name="Van de Peer Y."/>
            <person name="Rouze P."/>
            <person name="Ellis J.G."/>
            <person name="Dodds P.N."/>
            <person name="Schein J.E."/>
            <person name="Zhong S."/>
            <person name="Hamelin R.C."/>
            <person name="Grigoriev I.V."/>
            <person name="Szabo L.J."/>
            <person name="Martin F."/>
        </authorList>
    </citation>
    <scope>NUCLEOTIDE SEQUENCE [LARGE SCALE GENOMIC DNA]</scope>
    <source>
        <strain evidence="3">CRL 75-36-700-3 / race SCCL</strain>
    </source>
</reference>